<keyword evidence="1" id="KW-0732">Signal</keyword>
<gene>
    <name evidence="2" type="ORF">D8M06_15620</name>
</gene>
<evidence type="ECO:0000313" key="3">
    <source>
        <dbReference type="Proteomes" id="UP000269301"/>
    </source>
</evidence>
<evidence type="ECO:0000313" key="2">
    <source>
        <dbReference type="EMBL" id="RKQ30526.1"/>
    </source>
</evidence>
<dbReference type="OrthoDB" id="2450230at2"/>
<accession>A0A494ZVT9</accession>
<dbReference type="RefSeq" id="WP_121205535.1">
    <property type="nucleotide sequence ID" value="NZ_RBZP01000017.1"/>
</dbReference>
<comment type="caution">
    <text evidence="2">The sequence shown here is derived from an EMBL/GenBank/DDBJ whole genome shotgun (WGS) entry which is preliminary data.</text>
</comment>
<feature type="signal peptide" evidence="1">
    <location>
        <begin position="1"/>
        <end position="18"/>
    </location>
</feature>
<organism evidence="2 3">
    <name type="scientific">Oceanobacillus halophilus</name>
    <dbReference type="NCBI Taxonomy" id="930130"/>
    <lineage>
        <taxon>Bacteria</taxon>
        <taxon>Bacillati</taxon>
        <taxon>Bacillota</taxon>
        <taxon>Bacilli</taxon>
        <taxon>Bacillales</taxon>
        <taxon>Bacillaceae</taxon>
        <taxon>Oceanobacillus</taxon>
    </lineage>
</organism>
<sequence>MKKILRLVMVLLISMIMASGCSNKTEDEAVSEAKEMARTVFELEAEIEANEEVNGLPLYIPGQLDVQSEEENNLILEDGNQTYLVFYNVIEDTKSKLNYESAQSDNTLILETFEDNEKFGYIRILPKEEEGYELQVGVGGVKITTYTTKRKMADDTEEMMKMAKYMAFMDH</sequence>
<protein>
    <recommendedName>
        <fullName evidence="4">DUF4367 domain-containing protein</fullName>
    </recommendedName>
</protein>
<feature type="chain" id="PRO_5038742694" description="DUF4367 domain-containing protein" evidence="1">
    <location>
        <begin position="19"/>
        <end position="171"/>
    </location>
</feature>
<dbReference type="PROSITE" id="PS51257">
    <property type="entry name" value="PROKAR_LIPOPROTEIN"/>
    <property type="match status" value="1"/>
</dbReference>
<proteinExistence type="predicted"/>
<reference evidence="2 3" key="1">
    <citation type="journal article" date="2016" name="Int. J. Syst. Evol. Microbiol.">
        <title>Oceanobacillus halophilus sp. nov., a novel moderately halophilic bacterium from a hypersaline lake.</title>
        <authorList>
            <person name="Amoozegar M.A."/>
            <person name="Bagheri M."/>
            <person name="Makhdoumi A."/>
            <person name="Nikou M.M."/>
            <person name="Fazeli S.A.S."/>
            <person name="Schumann P."/>
            <person name="Sproer C."/>
            <person name="Sanchez-Porro C."/>
            <person name="Ventosa A."/>
        </authorList>
    </citation>
    <scope>NUCLEOTIDE SEQUENCE [LARGE SCALE GENOMIC DNA]</scope>
    <source>
        <strain evidence="2 3">DSM 23996</strain>
    </source>
</reference>
<keyword evidence="3" id="KW-1185">Reference proteome</keyword>
<name>A0A494ZVT9_9BACI</name>
<dbReference type="EMBL" id="RBZP01000017">
    <property type="protein sequence ID" value="RKQ30526.1"/>
    <property type="molecule type" value="Genomic_DNA"/>
</dbReference>
<dbReference type="AlphaFoldDB" id="A0A494ZVT9"/>
<dbReference type="Proteomes" id="UP000269301">
    <property type="component" value="Unassembled WGS sequence"/>
</dbReference>
<evidence type="ECO:0000256" key="1">
    <source>
        <dbReference type="SAM" id="SignalP"/>
    </source>
</evidence>
<evidence type="ECO:0008006" key="4">
    <source>
        <dbReference type="Google" id="ProtNLM"/>
    </source>
</evidence>